<evidence type="ECO:0000313" key="4">
    <source>
        <dbReference type="Proteomes" id="UP000835052"/>
    </source>
</evidence>
<keyword evidence="4" id="KW-1185">Reference proteome</keyword>
<accession>A0A8S1HJ21</accession>
<dbReference type="EMBL" id="CAJGYM010000059">
    <property type="protein sequence ID" value="CAD6195734.1"/>
    <property type="molecule type" value="Genomic_DNA"/>
</dbReference>
<comment type="caution">
    <text evidence="3">The sequence shown here is derived from an EMBL/GenBank/DDBJ whole genome shotgun (WGS) entry which is preliminary data.</text>
</comment>
<reference evidence="3" key="1">
    <citation type="submission" date="2020-10" db="EMBL/GenBank/DDBJ databases">
        <authorList>
            <person name="Kikuchi T."/>
        </authorList>
    </citation>
    <scope>NUCLEOTIDE SEQUENCE</scope>
    <source>
        <strain evidence="3">NKZ352</strain>
    </source>
</reference>
<name>A0A8S1HJ21_9PELO</name>
<feature type="region of interest" description="Disordered" evidence="2">
    <location>
        <begin position="104"/>
        <end position="128"/>
    </location>
</feature>
<feature type="compositionally biased region" description="Basic and acidic residues" evidence="2">
    <location>
        <begin position="109"/>
        <end position="123"/>
    </location>
</feature>
<feature type="coiled-coil region" evidence="1">
    <location>
        <begin position="261"/>
        <end position="288"/>
    </location>
</feature>
<evidence type="ECO:0000256" key="1">
    <source>
        <dbReference type="SAM" id="Coils"/>
    </source>
</evidence>
<evidence type="ECO:0000256" key="2">
    <source>
        <dbReference type="SAM" id="MobiDB-lite"/>
    </source>
</evidence>
<dbReference type="AlphaFoldDB" id="A0A8S1HJ21"/>
<keyword evidence="1" id="KW-0175">Coiled coil</keyword>
<organism evidence="3 4">
    <name type="scientific">Caenorhabditis auriculariae</name>
    <dbReference type="NCBI Taxonomy" id="2777116"/>
    <lineage>
        <taxon>Eukaryota</taxon>
        <taxon>Metazoa</taxon>
        <taxon>Ecdysozoa</taxon>
        <taxon>Nematoda</taxon>
        <taxon>Chromadorea</taxon>
        <taxon>Rhabditida</taxon>
        <taxon>Rhabditina</taxon>
        <taxon>Rhabditomorpha</taxon>
        <taxon>Rhabditoidea</taxon>
        <taxon>Rhabditidae</taxon>
        <taxon>Peloderinae</taxon>
        <taxon>Caenorhabditis</taxon>
    </lineage>
</organism>
<proteinExistence type="predicted"/>
<sequence length="298" mass="34632">MMTPIDLNNAFLPTFHRESVVRSLPKVSETNNSNRISVISFVPQLDCTENELSSGSIIPQRGNNENRIVEEEISAKAENEEVFATDSTLLQPSERYVRNMLRKKRRAARRTEKLSEQDRRADNARNSAAYTERNRREIQELEDIIEMRRRKLTEKMSHLKGAYDNAETAFQMLQTEPPRSKHAQLIALLIRKNEEDKNRIFNEPFKPIGSREAEIANIENQIELLKKRRSATGCQKMKGNLSSNISRTKVRLKCLMLYNEIENIEKHIDSVNDKIIRLKELNDQLRETFIRLLVGPSK</sequence>
<evidence type="ECO:0000313" key="3">
    <source>
        <dbReference type="EMBL" id="CAD6195734.1"/>
    </source>
</evidence>
<gene>
    <name evidence="3" type="ORF">CAUJ_LOCUS11653</name>
</gene>
<protein>
    <submittedName>
        <fullName evidence="3">Uncharacterized protein</fullName>
    </submittedName>
</protein>
<dbReference type="Proteomes" id="UP000835052">
    <property type="component" value="Unassembled WGS sequence"/>
</dbReference>